<dbReference type="EMBL" id="JALKCH010000004">
    <property type="protein sequence ID" value="MCK0196790.1"/>
    <property type="molecule type" value="Genomic_DNA"/>
</dbReference>
<organism evidence="2 3">
    <name type="scientific">Ancylobacter crimeensis</name>
    <dbReference type="NCBI Taxonomy" id="2579147"/>
    <lineage>
        <taxon>Bacteria</taxon>
        <taxon>Pseudomonadati</taxon>
        <taxon>Pseudomonadota</taxon>
        <taxon>Alphaproteobacteria</taxon>
        <taxon>Hyphomicrobiales</taxon>
        <taxon>Xanthobacteraceae</taxon>
        <taxon>Ancylobacter</taxon>
    </lineage>
</organism>
<accession>A0ABT0DA24</accession>
<protein>
    <submittedName>
        <fullName evidence="2">VOC family protein</fullName>
    </submittedName>
</protein>
<feature type="domain" description="PhnB-like" evidence="1">
    <location>
        <begin position="6"/>
        <end position="118"/>
    </location>
</feature>
<dbReference type="Pfam" id="PF06983">
    <property type="entry name" value="3-dmu-9_3-mt"/>
    <property type="match status" value="1"/>
</dbReference>
<sequence>MGAKNAITPYLWFDGNAEEAVRFYCSVFPNARITGMSHYAEHDGQSPRRVMGINLELDGQSFGAINGGPIFQMSEATSFLIDCATQAEIDHYWETLGEGGTEQPCGWLKDRYGTVWQVNAMHIVERLVGADAATTGRVMKAMGSMRRIDLAALERAFEG</sequence>
<dbReference type="InterPro" id="IPR028973">
    <property type="entry name" value="PhnB-like"/>
</dbReference>
<evidence type="ECO:0000313" key="2">
    <source>
        <dbReference type="EMBL" id="MCK0196790.1"/>
    </source>
</evidence>
<name>A0ABT0DA24_9HYPH</name>
<dbReference type="Proteomes" id="UP001203284">
    <property type="component" value="Unassembled WGS sequence"/>
</dbReference>
<dbReference type="InterPro" id="IPR029068">
    <property type="entry name" value="Glyas_Bleomycin-R_OHBP_Dase"/>
</dbReference>
<keyword evidence="3" id="KW-1185">Reference proteome</keyword>
<evidence type="ECO:0000313" key="3">
    <source>
        <dbReference type="Proteomes" id="UP001203284"/>
    </source>
</evidence>
<comment type="caution">
    <text evidence="2">The sequence shown here is derived from an EMBL/GenBank/DDBJ whole genome shotgun (WGS) entry which is preliminary data.</text>
</comment>
<dbReference type="RefSeq" id="WP_247028202.1">
    <property type="nucleotide sequence ID" value="NZ_JALKCH010000004.1"/>
</dbReference>
<proteinExistence type="predicted"/>
<dbReference type="Gene3D" id="3.10.180.10">
    <property type="entry name" value="2,3-Dihydroxybiphenyl 1,2-Dioxygenase, domain 1"/>
    <property type="match status" value="1"/>
</dbReference>
<dbReference type="CDD" id="cd06588">
    <property type="entry name" value="PhnB_like"/>
    <property type="match status" value="1"/>
</dbReference>
<gene>
    <name evidence="2" type="ORF">MWN34_07665</name>
</gene>
<dbReference type="PIRSF" id="PIRSF021700">
    <property type="entry name" value="3_dmu_93_MTrfase"/>
    <property type="match status" value="1"/>
</dbReference>
<reference evidence="2 3" key="1">
    <citation type="submission" date="2022-04" db="EMBL/GenBank/DDBJ databases">
        <authorList>
            <person name="Grouzdev D.S."/>
            <person name="Pantiukh K.S."/>
            <person name="Krutkina M.S."/>
        </authorList>
    </citation>
    <scope>NUCLEOTIDE SEQUENCE [LARGE SCALE GENOMIC DNA]</scope>
    <source>
        <strain evidence="2 3">6x-1</strain>
    </source>
</reference>
<dbReference type="PANTHER" id="PTHR33990">
    <property type="entry name" value="PROTEIN YJDN-RELATED"/>
    <property type="match status" value="1"/>
</dbReference>
<dbReference type="InterPro" id="IPR009725">
    <property type="entry name" value="3_dmu_93_MTrfase"/>
</dbReference>
<dbReference type="SUPFAM" id="SSF54593">
    <property type="entry name" value="Glyoxalase/Bleomycin resistance protein/Dihydroxybiphenyl dioxygenase"/>
    <property type="match status" value="1"/>
</dbReference>
<evidence type="ECO:0000259" key="1">
    <source>
        <dbReference type="Pfam" id="PF06983"/>
    </source>
</evidence>